<dbReference type="AlphaFoldDB" id="A0A6J8CN44"/>
<dbReference type="InterPro" id="IPR002659">
    <property type="entry name" value="Glyco_trans_31"/>
</dbReference>
<comment type="similarity">
    <text evidence="2 10">Belongs to the glycosyltransferase 31 family.</text>
</comment>
<name>A0A6J8CN44_MYTCO</name>
<dbReference type="Proteomes" id="UP000507470">
    <property type="component" value="Unassembled WGS sequence"/>
</dbReference>
<dbReference type="OrthoDB" id="115198at2759"/>
<gene>
    <name evidence="11" type="ORF">MCOR_32327</name>
</gene>
<protein>
    <recommendedName>
        <fullName evidence="10">Hexosyltransferase</fullName>
        <ecNumber evidence="10">2.4.1.-</ecNumber>
    </recommendedName>
</protein>
<dbReference type="PANTHER" id="PTHR11214:SF364">
    <property type="entry name" value="HEXOSYLTRANSFERASE"/>
    <property type="match status" value="1"/>
</dbReference>
<evidence type="ECO:0000256" key="5">
    <source>
        <dbReference type="ARBA" id="ARBA00022692"/>
    </source>
</evidence>
<proteinExistence type="inferred from homology"/>
<evidence type="ECO:0000313" key="11">
    <source>
        <dbReference type="EMBL" id="CAC5397923.1"/>
    </source>
</evidence>
<keyword evidence="3 10" id="KW-0328">Glycosyltransferase</keyword>
<evidence type="ECO:0000256" key="2">
    <source>
        <dbReference type="ARBA" id="ARBA00008661"/>
    </source>
</evidence>
<evidence type="ECO:0000256" key="1">
    <source>
        <dbReference type="ARBA" id="ARBA00004323"/>
    </source>
</evidence>
<keyword evidence="6 10" id="KW-0735">Signal-anchor</keyword>
<keyword evidence="8 10" id="KW-0333">Golgi apparatus</keyword>
<dbReference type="EMBL" id="CACVKT020005775">
    <property type="protein sequence ID" value="CAC5397923.1"/>
    <property type="molecule type" value="Genomic_DNA"/>
</dbReference>
<keyword evidence="5 10" id="KW-0812">Transmembrane</keyword>
<reference evidence="11 12" key="1">
    <citation type="submission" date="2020-06" db="EMBL/GenBank/DDBJ databases">
        <authorList>
            <person name="Li R."/>
            <person name="Bekaert M."/>
        </authorList>
    </citation>
    <scope>NUCLEOTIDE SEQUENCE [LARGE SCALE GENOMIC DNA]</scope>
    <source>
        <strain evidence="12">wild</strain>
    </source>
</reference>
<keyword evidence="7 10" id="KW-1133">Transmembrane helix</keyword>
<evidence type="ECO:0000256" key="6">
    <source>
        <dbReference type="ARBA" id="ARBA00022968"/>
    </source>
</evidence>
<dbReference type="GO" id="GO:0016758">
    <property type="term" value="F:hexosyltransferase activity"/>
    <property type="evidence" value="ECO:0007669"/>
    <property type="project" value="InterPro"/>
</dbReference>
<dbReference type="GO" id="GO:0006493">
    <property type="term" value="P:protein O-linked glycosylation"/>
    <property type="evidence" value="ECO:0007669"/>
    <property type="project" value="TreeGrafter"/>
</dbReference>
<sequence>MIEHESLVHQDTVQGYFMDTYHNLTYKGVMGLKRITEHCRNAEFVAKIEYDVFMNFFKIFESLKFIQEVKKYIACNRLDANTKPIQRGINKDVHKDEFKRLNIYLYTSCSGFAVFMSNDLMPMLYKAALISLFFWVSDFYLFVILPAKIQGVVHYTIRENMSINYQRTYNCFLKYRNKCQLLVGLTNTGEDFLCVNIDKVIDCFALKSED</sequence>
<evidence type="ECO:0000256" key="4">
    <source>
        <dbReference type="ARBA" id="ARBA00022679"/>
    </source>
</evidence>
<keyword evidence="9 10" id="KW-0472">Membrane</keyword>
<dbReference type="GO" id="GO:0000139">
    <property type="term" value="C:Golgi membrane"/>
    <property type="evidence" value="ECO:0007669"/>
    <property type="project" value="UniProtKB-SubCell"/>
</dbReference>
<keyword evidence="12" id="KW-1185">Reference proteome</keyword>
<dbReference type="EC" id="2.4.1.-" evidence="10"/>
<comment type="subcellular location">
    <subcellularLocation>
        <location evidence="1 10">Golgi apparatus membrane</location>
        <topology evidence="1 10">Single-pass type II membrane protein</topology>
    </subcellularLocation>
</comment>
<feature type="transmembrane region" description="Helical" evidence="10">
    <location>
        <begin position="101"/>
        <end position="117"/>
    </location>
</feature>
<organism evidence="11 12">
    <name type="scientific">Mytilus coruscus</name>
    <name type="common">Sea mussel</name>
    <dbReference type="NCBI Taxonomy" id="42192"/>
    <lineage>
        <taxon>Eukaryota</taxon>
        <taxon>Metazoa</taxon>
        <taxon>Spiralia</taxon>
        <taxon>Lophotrochozoa</taxon>
        <taxon>Mollusca</taxon>
        <taxon>Bivalvia</taxon>
        <taxon>Autobranchia</taxon>
        <taxon>Pteriomorphia</taxon>
        <taxon>Mytilida</taxon>
        <taxon>Mytiloidea</taxon>
        <taxon>Mytilidae</taxon>
        <taxon>Mytilinae</taxon>
        <taxon>Mytilus</taxon>
    </lineage>
</organism>
<evidence type="ECO:0000256" key="8">
    <source>
        <dbReference type="ARBA" id="ARBA00023034"/>
    </source>
</evidence>
<evidence type="ECO:0000256" key="7">
    <source>
        <dbReference type="ARBA" id="ARBA00022989"/>
    </source>
</evidence>
<keyword evidence="4 11" id="KW-0808">Transferase</keyword>
<evidence type="ECO:0000256" key="3">
    <source>
        <dbReference type="ARBA" id="ARBA00022676"/>
    </source>
</evidence>
<evidence type="ECO:0000256" key="9">
    <source>
        <dbReference type="ARBA" id="ARBA00023136"/>
    </source>
</evidence>
<dbReference type="PANTHER" id="PTHR11214">
    <property type="entry name" value="BETA-1,3-N-ACETYLGLUCOSAMINYLTRANSFERASE"/>
    <property type="match status" value="1"/>
</dbReference>
<dbReference type="Pfam" id="PF01762">
    <property type="entry name" value="Galactosyl_T"/>
    <property type="match status" value="1"/>
</dbReference>
<evidence type="ECO:0000313" key="12">
    <source>
        <dbReference type="Proteomes" id="UP000507470"/>
    </source>
</evidence>
<evidence type="ECO:0000256" key="10">
    <source>
        <dbReference type="RuleBase" id="RU363063"/>
    </source>
</evidence>
<accession>A0A6J8CN44</accession>